<gene>
    <name evidence="2" type="ORF">TVD_05210</name>
</gene>
<evidence type="ECO:0000313" key="2">
    <source>
        <dbReference type="EMBL" id="AKJ94802.1"/>
    </source>
</evidence>
<protein>
    <submittedName>
        <fullName evidence="2">CopG family transcripitonal regulator</fullName>
    </submittedName>
</protein>
<evidence type="ECO:0000313" key="3">
    <source>
        <dbReference type="Proteomes" id="UP000064201"/>
    </source>
</evidence>
<dbReference type="EMBL" id="CP011367">
    <property type="protein sequence ID" value="AKJ94802.1"/>
    <property type="molecule type" value="Genomic_DNA"/>
</dbReference>
<dbReference type="PATRIC" id="fig|106634.4.peg.1061"/>
<dbReference type="KEGG" id="tvr:TVD_05210"/>
<feature type="compositionally biased region" description="Basic and acidic residues" evidence="1">
    <location>
        <begin position="61"/>
        <end position="75"/>
    </location>
</feature>
<dbReference type="OrthoDB" id="5472118at2"/>
<dbReference type="AlphaFoldDB" id="A0A0G3G5M9"/>
<dbReference type="Proteomes" id="UP000064201">
    <property type="component" value="Chromosome"/>
</dbReference>
<keyword evidence="3" id="KW-1185">Reference proteome</keyword>
<feature type="region of interest" description="Disordered" evidence="1">
    <location>
        <begin position="55"/>
        <end position="75"/>
    </location>
</feature>
<name>A0A0G3G5M9_9GAMM</name>
<organism evidence="2 3">
    <name type="scientific">Thioalkalivibrio versutus</name>
    <dbReference type="NCBI Taxonomy" id="106634"/>
    <lineage>
        <taxon>Bacteria</taxon>
        <taxon>Pseudomonadati</taxon>
        <taxon>Pseudomonadota</taxon>
        <taxon>Gammaproteobacteria</taxon>
        <taxon>Chromatiales</taxon>
        <taxon>Ectothiorhodospiraceae</taxon>
        <taxon>Thioalkalivibrio</taxon>
    </lineage>
</organism>
<reference evidence="2 3" key="1">
    <citation type="submission" date="2015-04" db="EMBL/GenBank/DDBJ databases">
        <title>Complete Sequence for the Genome of the Thioalkalivibrio versutus D301.</title>
        <authorList>
            <person name="Mu T."/>
            <person name="Zhou J."/>
            <person name="Xu X."/>
        </authorList>
    </citation>
    <scope>NUCLEOTIDE SEQUENCE [LARGE SCALE GENOMIC DNA]</scope>
    <source>
        <strain evidence="2 3">D301</strain>
    </source>
</reference>
<dbReference type="RefSeq" id="WP_019611618.1">
    <property type="nucleotide sequence ID" value="NZ_CP011367.1"/>
</dbReference>
<evidence type="ECO:0000256" key="1">
    <source>
        <dbReference type="SAM" id="MobiDB-lite"/>
    </source>
</evidence>
<proteinExistence type="predicted"/>
<sequence>MGQVTIYLDNDHEQRLKRAAQSAGIPVSRYVARLVEENTRTEWPDSVRTLAGQWNDFPTAEELRDTPPDSPREAL</sequence>
<accession>A0A0G3G5M9</accession>